<gene>
    <name evidence="1" type="ORF">METZ01_LOCUS166049</name>
</gene>
<dbReference type="EMBL" id="UINC01029819">
    <property type="protein sequence ID" value="SVB13195.1"/>
    <property type="molecule type" value="Genomic_DNA"/>
</dbReference>
<feature type="non-terminal residue" evidence="1">
    <location>
        <position position="61"/>
    </location>
</feature>
<dbReference type="AlphaFoldDB" id="A0A382BHA3"/>
<reference evidence="1" key="1">
    <citation type="submission" date="2018-05" db="EMBL/GenBank/DDBJ databases">
        <authorList>
            <person name="Lanie J.A."/>
            <person name="Ng W.-L."/>
            <person name="Kazmierczak K.M."/>
            <person name="Andrzejewski T.M."/>
            <person name="Davidsen T.M."/>
            <person name="Wayne K.J."/>
            <person name="Tettelin H."/>
            <person name="Glass J.I."/>
            <person name="Rusch D."/>
            <person name="Podicherti R."/>
            <person name="Tsui H.-C.T."/>
            <person name="Winkler M.E."/>
        </authorList>
    </citation>
    <scope>NUCLEOTIDE SEQUENCE</scope>
</reference>
<organism evidence="1">
    <name type="scientific">marine metagenome</name>
    <dbReference type="NCBI Taxonomy" id="408172"/>
    <lineage>
        <taxon>unclassified sequences</taxon>
        <taxon>metagenomes</taxon>
        <taxon>ecological metagenomes</taxon>
    </lineage>
</organism>
<accession>A0A382BHA3</accession>
<protein>
    <submittedName>
        <fullName evidence="1">Uncharacterized protein</fullName>
    </submittedName>
</protein>
<name>A0A382BHA3_9ZZZZ</name>
<evidence type="ECO:0000313" key="1">
    <source>
        <dbReference type="EMBL" id="SVB13195.1"/>
    </source>
</evidence>
<proteinExistence type="predicted"/>
<sequence>MDCTAVDALFDSLTDREVKRYKDYWESVKPKTECESFKRWLFAFMSVHTSWESNVRGYEAI</sequence>